<keyword evidence="1" id="KW-0472">Membrane</keyword>
<sequence length="91" mass="10275">MDKVRRIVGFTGAALLGAAIVTEIGKEPADRTWEGTIAGLVPYDLRRPTLERVRERCWNPTEPRILAPHVFGVGWSVNFGYLARKLRLTRD</sequence>
<dbReference type="AlphaFoldDB" id="A0A4R2QMN6"/>
<evidence type="ECO:0000313" key="3">
    <source>
        <dbReference type="Proteomes" id="UP000294911"/>
    </source>
</evidence>
<evidence type="ECO:0000313" key="2">
    <source>
        <dbReference type="EMBL" id="TCP50833.1"/>
    </source>
</evidence>
<dbReference type="Proteomes" id="UP000294911">
    <property type="component" value="Unassembled WGS sequence"/>
</dbReference>
<dbReference type="EMBL" id="SLXQ01000007">
    <property type="protein sequence ID" value="TCP50833.1"/>
    <property type="molecule type" value="Genomic_DNA"/>
</dbReference>
<keyword evidence="1" id="KW-1133">Transmembrane helix</keyword>
<keyword evidence="1" id="KW-0812">Transmembrane</keyword>
<comment type="caution">
    <text evidence="2">The sequence shown here is derived from an EMBL/GenBank/DDBJ whole genome shotgun (WGS) entry which is preliminary data.</text>
</comment>
<protein>
    <recommendedName>
        <fullName evidence="4">DUF5808 domain-containing protein</fullName>
    </recommendedName>
</protein>
<feature type="transmembrane region" description="Helical" evidence="1">
    <location>
        <begin position="65"/>
        <end position="83"/>
    </location>
</feature>
<proteinExistence type="predicted"/>
<gene>
    <name evidence="2" type="ORF">EV191_10797</name>
</gene>
<evidence type="ECO:0008006" key="4">
    <source>
        <dbReference type="Google" id="ProtNLM"/>
    </source>
</evidence>
<organism evidence="2 3">
    <name type="scientific">Tamaricihabitans halophyticus</name>
    <dbReference type="NCBI Taxonomy" id="1262583"/>
    <lineage>
        <taxon>Bacteria</taxon>
        <taxon>Bacillati</taxon>
        <taxon>Actinomycetota</taxon>
        <taxon>Actinomycetes</taxon>
        <taxon>Pseudonocardiales</taxon>
        <taxon>Pseudonocardiaceae</taxon>
        <taxon>Tamaricihabitans</taxon>
    </lineage>
</organism>
<evidence type="ECO:0000256" key="1">
    <source>
        <dbReference type="SAM" id="Phobius"/>
    </source>
</evidence>
<reference evidence="2 3" key="1">
    <citation type="submission" date="2019-03" db="EMBL/GenBank/DDBJ databases">
        <title>Genomic Encyclopedia of Type Strains, Phase IV (KMG-IV): sequencing the most valuable type-strain genomes for metagenomic binning, comparative biology and taxonomic classification.</title>
        <authorList>
            <person name="Goeker M."/>
        </authorList>
    </citation>
    <scope>NUCLEOTIDE SEQUENCE [LARGE SCALE GENOMIC DNA]</scope>
    <source>
        <strain evidence="2 3">DSM 45765</strain>
    </source>
</reference>
<accession>A0A4R2QMN6</accession>
<name>A0A4R2QMN6_9PSEU</name>
<feature type="transmembrane region" description="Helical" evidence="1">
    <location>
        <begin position="7"/>
        <end position="25"/>
    </location>
</feature>
<keyword evidence="3" id="KW-1185">Reference proteome</keyword>